<organism evidence="2 3">
    <name type="scientific">Pyronema omphalodes (strain CBS 100304)</name>
    <name type="common">Pyronema confluens</name>
    <dbReference type="NCBI Taxonomy" id="1076935"/>
    <lineage>
        <taxon>Eukaryota</taxon>
        <taxon>Fungi</taxon>
        <taxon>Dikarya</taxon>
        <taxon>Ascomycota</taxon>
        <taxon>Pezizomycotina</taxon>
        <taxon>Pezizomycetes</taxon>
        <taxon>Pezizales</taxon>
        <taxon>Pyronemataceae</taxon>
        <taxon>Pyronema</taxon>
    </lineage>
</organism>
<reference evidence="2 3" key="1">
    <citation type="journal article" date="2013" name="PLoS Genet.">
        <title>The genome and development-dependent transcriptomes of Pyronema confluens: a window into fungal evolution.</title>
        <authorList>
            <person name="Traeger S."/>
            <person name="Altegoer F."/>
            <person name="Freitag M."/>
            <person name="Gabaldon T."/>
            <person name="Kempken F."/>
            <person name="Kumar A."/>
            <person name="Marcet-Houben M."/>
            <person name="Poggeler S."/>
            <person name="Stajich J.E."/>
            <person name="Nowrousian M."/>
        </authorList>
    </citation>
    <scope>NUCLEOTIDE SEQUENCE [LARGE SCALE GENOMIC DNA]</scope>
    <source>
        <strain evidence="3">CBS 100304</strain>
        <tissue evidence="2">Vegetative mycelium</tissue>
    </source>
</reference>
<feature type="compositionally biased region" description="Low complexity" evidence="1">
    <location>
        <begin position="1"/>
        <end position="11"/>
    </location>
</feature>
<dbReference type="EMBL" id="HF935531">
    <property type="protein sequence ID" value="CCX31046.1"/>
    <property type="molecule type" value="Genomic_DNA"/>
</dbReference>
<evidence type="ECO:0000313" key="2">
    <source>
        <dbReference type="EMBL" id="CCX31046.1"/>
    </source>
</evidence>
<proteinExistence type="predicted"/>
<dbReference type="OrthoDB" id="5490748at2759"/>
<dbReference type="Proteomes" id="UP000018144">
    <property type="component" value="Unassembled WGS sequence"/>
</dbReference>
<gene>
    <name evidence="2" type="ORF">PCON_09874</name>
</gene>
<name>U4LTS5_PYROM</name>
<protein>
    <submittedName>
        <fullName evidence="2">Uncharacterized protein</fullName>
    </submittedName>
</protein>
<feature type="region of interest" description="Disordered" evidence="1">
    <location>
        <begin position="1"/>
        <end position="61"/>
    </location>
</feature>
<accession>U4LTS5</accession>
<sequence>MSSTTTPTTSSKHGMTLRDRPPKLKPTGTTSTADNKSNNSSKVSKAAMNTNKASKNNKANKPKKIMARYIFSPEALQTLQFHKDNSNAQFVDGYLKLLSKHQKAPEEGIEIIVSVSEGFEFLGWTKGMVFRDVKFAKEMGMEM</sequence>
<keyword evidence="3" id="KW-1185">Reference proteome</keyword>
<evidence type="ECO:0000313" key="3">
    <source>
        <dbReference type="Proteomes" id="UP000018144"/>
    </source>
</evidence>
<feature type="compositionally biased region" description="Low complexity" evidence="1">
    <location>
        <begin position="35"/>
        <end position="57"/>
    </location>
</feature>
<evidence type="ECO:0000256" key="1">
    <source>
        <dbReference type="SAM" id="MobiDB-lite"/>
    </source>
</evidence>
<dbReference type="AlphaFoldDB" id="U4LTS5"/>